<evidence type="ECO:0000256" key="9">
    <source>
        <dbReference type="HAMAP-Rule" id="MF_00024"/>
    </source>
</evidence>
<comment type="caution">
    <text evidence="10">The sequence shown here is derived from an EMBL/GenBank/DDBJ whole genome shotgun (WGS) entry which is preliminary data.</text>
</comment>
<dbReference type="GO" id="GO:0048472">
    <property type="term" value="F:threonine-phosphate decarboxylase activity"/>
    <property type="evidence" value="ECO:0007669"/>
    <property type="project" value="InterPro"/>
</dbReference>
<evidence type="ECO:0000256" key="7">
    <source>
        <dbReference type="ARBA" id="ARBA00022989"/>
    </source>
</evidence>
<evidence type="ECO:0000256" key="8">
    <source>
        <dbReference type="ARBA" id="ARBA00023136"/>
    </source>
</evidence>
<dbReference type="EMBL" id="JAMFTH010000001">
    <property type="protein sequence ID" value="MCP8899070.1"/>
    <property type="molecule type" value="Genomic_DNA"/>
</dbReference>
<proteinExistence type="inferred from homology"/>
<dbReference type="PANTHER" id="PTHR34308:SF1">
    <property type="entry name" value="COBALAMIN BIOSYNTHESIS PROTEIN CBIB"/>
    <property type="match status" value="1"/>
</dbReference>
<dbReference type="Proteomes" id="UP001139319">
    <property type="component" value="Unassembled WGS sequence"/>
</dbReference>
<dbReference type="GO" id="GO:0015420">
    <property type="term" value="F:ABC-type vitamin B12 transporter activity"/>
    <property type="evidence" value="ECO:0007669"/>
    <property type="project" value="UniProtKB-UniRule"/>
</dbReference>
<keyword evidence="5 9" id="KW-0169">Cobalamin biosynthesis</keyword>
<dbReference type="InterPro" id="IPR004485">
    <property type="entry name" value="Cobalamin_biosynth_CobD/CbiB"/>
</dbReference>
<sequence length="306" mass="32918">MVTALALWLGFVLDLRFAEPKRWHPLVGFGACASALERWLNRRRSLTLRGLIAVTILLLPITLAAAALWWWLLLQFPWLAVAVGGVGVYFALGAQSLAQHIAPVIAALNSNDLPRARAALQKIVSRNCDQLTAPEIARAALESLLENTSDAIIAPLFWFALAGLPGVLLHRFANTLDAMWGYRTHRFAAFGWAAARLDDGLNYIPARLCALAFAACGDGANAVNTWRKYARAWDSPNAGPVITAGAGALGVSVGGGGYYHGRWQQKPTLPGAEPNARDLERALGLAKRASILSLVVLSVLSAGVWR</sequence>
<gene>
    <name evidence="10" type="primary">cbiB</name>
    <name evidence="9" type="synonym">cobD</name>
    <name evidence="10" type="ORF">M6D89_07140</name>
</gene>
<keyword evidence="6 9" id="KW-0812">Transmembrane</keyword>
<keyword evidence="8 9" id="KW-0472">Membrane</keyword>
<keyword evidence="11" id="KW-1185">Reference proteome</keyword>
<comment type="subcellular location">
    <subcellularLocation>
        <location evidence="1 9">Cell membrane</location>
        <topology evidence="1 9">Multi-pass membrane protein</topology>
    </subcellularLocation>
</comment>
<dbReference type="GO" id="GO:0005886">
    <property type="term" value="C:plasma membrane"/>
    <property type="evidence" value="ECO:0007669"/>
    <property type="project" value="UniProtKB-SubCell"/>
</dbReference>
<keyword evidence="4 9" id="KW-1003">Cell membrane</keyword>
<evidence type="ECO:0000256" key="3">
    <source>
        <dbReference type="ARBA" id="ARBA00006263"/>
    </source>
</evidence>
<dbReference type="NCBIfam" id="TIGR00380">
    <property type="entry name" value="cobal_cbiB"/>
    <property type="match status" value="1"/>
</dbReference>
<comment type="similarity">
    <text evidence="3 9">Belongs to the CobD/CbiB family.</text>
</comment>
<name>A0A9X2KWL3_9GAMM</name>
<accession>A0A9X2KWL3</accession>
<dbReference type="AlphaFoldDB" id="A0A9X2KWL3"/>
<comment type="pathway">
    <text evidence="2 9">Cofactor biosynthesis; adenosylcobalamin biosynthesis.</text>
</comment>
<feature type="transmembrane region" description="Helical" evidence="9">
    <location>
        <begin position="46"/>
        <end position="71"/>
    </location>
</feature>
<dbReference type="Pfam" id="PF03186">
    <property type="entry name" value="CobD_Cbib"/>
    <property type="match status" value="1"/>
</dbReference>
<dbReference type="PANTHER" id="PTHR34308">
    <property type="entry name" value="COBALAMIN BIOSYNTHESIS PROTEIN CBIB"/>
    <property type="match status" value="1"/>
</dbReference>
<comment type="function">
    <text evidence="9">Converts cobyric acid to cobinamide by the addition of aminopropanol on the F carboxylic group.</text>
</comment>
<protein>
    <recommendedName>
        <fullName evidence="9">Cobalamin biosynthesis protein CobD</fullName>
    </recommendedName>
</protein>
<dbReference type="GO" id="GO:0009236">
    <property type="term" value="P:cobalamin biosynthetic process"/>
    <property type="evidence" value="ECO:0007669"/>
    <property type="project" value="UniProtKB-UniRule"/>
</dbReference>
<evidence type="ECO:0000256" key="1">
    <source>
        <dbReference type="ARBA" id="ARBA00004651"/>
    </source>
</evidence>
<keyword evidence="7 9" id="KW-1133">Transmembrane helix</keyword>
<reference evidence="10" key="1">
    <citation type="submission" date="2022-05" db="EMBL/GenBank/DDBJ databases">
        <authorList>
            <person name="Sun H.-N."/>
        </authorList>
    </citation>
    <scope>NUCLEOTIDE SEQUENCE</scope>
    <source>
        <strain evidence="10">HB14</strain>
    </source>
</reference>
<evidence type="ECO:0000313" key="11">
    <source>
        <dbReference type="Proteomes" id="UP001139319"/>
    </source>
</evidence>
<evidence type="ECO:0000256" key="2">
    <source>
        <dbReference type="ARBA" id="ARBA00004953"/>
    </source>
</evidence>
<comment type="caution">
    <text evidence="9">Lacks conserved residue(s) required for the propagation of feature annotation.</text>
</comment>
<evidence type="ECO:0000313" key="10">
    <source>
        <dbReference type="EMBL" id="MCP8899070.1"/>
    </source>
</evidence>
<organism evidence="10 11">
    <name type="scientific">Gilvimarinus xylanilyticus</name>
    <dbReference type="NCBI Taxonomy" id="2944139"/>
    <lineage>
        <taxon>Bacteria</taxon>
        <taxon>Pseudomonadati</taxon>
        <taxon>Pseudomonadota</taxon>
        <taxon>Gammaproteobacteria</taxon>
        <taxon>Cellvibrionales</taxon>
        <taxon>Cellvibrionaceae</taxon>
        <taxon>Gilvimarinus</taxon>
    </lineage>
</organism>
<feature type="transmembrane region" description="Helical" evidence="9">
    <location>
        <begin position="152"/>
        <end position="173"/>
    </location>
</feature>
<dbReference type="HAMAP" id="MF_00024">
    <property type="entry name" value="CobD_CbiB"/>
    <property type="match status" value="1"/>
</dbReference>
<reference evidence="10" key="2">
    <citation type="submission" date="2023-01" db="EMBL/GenBank/DDBJ databases">
        <title>Gilvimarinus xylanilyticus HB14 isolated from Caulerpa lentillifera aquaculture base in Hainan, China.</title>
        <authorList>
            <person name="Zhang Y.-J."/>
        </authorList>
    </citation>
    <scope>NUCLEOTIDE SEQUENCE</scope>
    <source>
        <strain evidence="10">HB14</strain>
    </source>
</reference>
<evidence type="ECO:0000256" key="5">
    <source>
        <dbReference type="ARBA" id="ARBA00022573"/>
    </source>
</evidence>
<dbReference type="RefSeq" id="WP_253967331.1">
    <property type="nucleotide sequence ID" value="NZ_JAMFTH010000001.1"/>
</dbReference>
<evidence type="ECO:0000256" key="6">
    <source>
        <dbReference type="ARBA" id="ARBA00022692"/>
    </source>
</evidence>
<evidence type="ECO:0000256" key="4">
    <source>
        <dbReference type="ARBA" id="ARBA00022475"/>
    </source>
</evidence>